<name>A0ABY6VMR4_9ENTR</name>
<gene>
    <name evidence="2" type="ORF">SB6411_02578</name>
</gene>
<protein>
    <recommendedName>
        <fullName evidence="1">DUF4935 domain-containing protein</fullName>
    </recommendedName>
</protein>
<evidence type="ECO:0000259" key="1">
    <source>
        <dbReference type="Pfam" id="PF16289"/>
    </source>
</evidence>
<dbReference type="InterPro" id="IPR032557">
    <property type="entry name" value="DUF4935"/>
</dbReference>
<dbReference type="EMBL" id="CABGGS010000043">
    <property type="protein sequence ID" value="VUS74216.1"/>
    <property type="molecule type" value="Genomic_DNA"/>
</dbReference>
<evidence type="ECO:0000313" key="2">
    <source>
        <dbReference type="EMBL" id="VUS74216.1"/>
    </source>
</evidence>
<evidence type="ECO:0000313" key="3">
    <source>
        <dbReference type="Proteomes" id="UP000317652"/>
    </source>
</evidence>
<keyword evidence="3" id="KW-1185">Reference proteome</keyword>
<comment type="caution">
    <text evidence="2">The sequence shown here is derived from an EMBL/GenBank/DDBJ whole genome shotgun (WGS) entry which is preliminary data.</text>
</comment>
<proteinExistence type="predicted"/>
<reference evidence="2 3" key="1">
    <citation type="submission" date="2019-07" db="EMBL/GenBank/DDBJ databases">
        <authorList>
            <person name="Brisse S."/>
            <person name="Rodrigues C."/>
            <person name="Thorpe H."/>
        </authorList>
    </citation>
    <scope>NUCLEOTIDE SEQUENCE [LARGE SCALE GENOMIC DNA]</scope>
    <source>
        <strain evidence="2">SB6411</strain>
    </source>
</reference>
<dbReference type="RefSeq" id="WP_142982332.1">
    <property type="nucleotide sequence ID" value="NZ_CABGGS010000043.1"/>
</dbReference>
<sequence length="333" mass="38589">MHYLFIDTCVWLTIAKSKNQHVLLEAFNQLLESNTAVIIIPDLVREEFLRNKERVIEATKQQIGAEFHKVKKIVGTYGGSDKEKVLDVLNDVGSRLPILSEVTAHTAEMIESLMDKSVSLEASESVKLKAVMRALEKRAPFHRSKNSVADAILIELFHDFSKDKEGVFHFITENYTDFSSLTDRRNHHSDFDEIFTGNFYYHLDIAEAINSIEPELLNELEDEFNWLEDDTRSLTDILTAIDEFCNKVWYNRHKYREYKIEIGDITLIPKGDVRHGNNFIHEDIWEGAKLSAAKIEKQYEDIGPWDDFEWGMINGKLSALRWVLGDDWDMLDT</sequence>
<dbReference type="Pfam" id="PF16289">
    <property type="entry name" value="PIN_12"/>
    <property type="match status" value="1"/>
</dbReference>
<accession>A0ABY6VMR4</accession>
<dbReference type="Proteomes" id="UP000317652">
    <property type="component" value="Unassembled WGS sequence"/>
</dbReference>
<feature type="domain" description="DUF4935" evidence="1">
    <location>
        <begin position="4"/>
        <end position="178"/>
    </location>
</feature>
<organism evidence="2 3">
    <name type="scientific">Klebsiella spallanzanii</name>
    <dbReference type="NCBI Taxonomy" id="2587528"/>
    <lineage>
        <taxon>Bacteria</taxon>
        <taxon>Pseudomonadati</taxon>
        <taxon>Pseudomonadota</taxon>
        <taxon>Gammaproteobacteria</taxon>
        <taxon>Enterobacterales</taxon>
        <taxon>Enterobacteriaceae</taxon>
        <taxon>Klebsiella/Raoultella group</taxon>
        <taxon>Klebsiella</taxon>
    </lineage>
</organism>